<comment type="subcellular location">
    <subcellularLocation>
        <location evidence="1">Cell membrane</location>
        <topology evidence="1">Multi-pass membrane protein</topology>
    </subcellularLocation>
</comment>
<gene>
    <name evidence="8" type="ORF">QGN17_01135</name>
</gene>
<dbReference type="Proteomes" id="UP001160625">
    <property type="component" value="Unassembled WGS sequence"/>
</dbReference>
<evidence type="ECO:0000259" key="7">
    <source>
        <dbReference type="Pfam" id="PF01478"/>
    </source>
</evidence>
<dbReference type="GO" id="GO:0004190">
    <property type="term" value="F:aspartic-type endopeptidase activity"/>
    <property type="evidence" value="ECO:0007669"/>
    <property type="project" value="UniProtKB-EC"/>
</dbReference>
<keyword evidence="2" id="KW-1003">Cell membrane</keyword>
<dbReference type="PANTHER" id="PTHR36506:SF1">
    <property type="entry name" value="PREFLAGELLIN PEPTIDASE"/>
    <property type="match status" value="1"/>
</dbReference>
<dbReference type="RefSeq" id="WP_281042678.1">
    <property type="nucleotide sequence ID" value="NZ_JARYGZ010000001.1"/>
</dbReference>
<evidence type="ECO:0000313" key="8">
    <source>
        <dbReference type="EMBL" id="MDH7637321.1"/>
    </source>
</evidence>
<name>A0ABT6MWH7_9SPHN</name>
<comment type="caution">
    <text evidence="8">The sequence shown here is derived from an EMBL/GenBank/DDBJ whole genome shotgun (WGS) entry which is preliminary data.</text>
</comment>
<accession>A0ABT6MWH7</accession>
<dbReference type="InterPro" id="IPR000045">
    <property type="entry name" value="Prepilin_IV_endopep_pep"/>
</dbReference>
<organism evidence="8 9">
    <name type="scientific">Sphingomonas oryzagri</name>
    <dbReference type="NCBI Taxonomy" id="3042314"/>
    <lineage>
        <taxon>Bacteria</taxon>
        <taxon>Pseudomonadati</taxon>
        <taxon>Pseudomonadota</taxon>
        <taxon>Alphaproteobacteria</taxon>
        <taxon>Sphingomonadales</taxon>
        <taxon>Sphingomonadaceae</taxon>
        <taxon>Sphingomonas</taxon>
    </lineage>
</organism>
<sequence>MTLTLTPLFEAILILAGLTASGTDIWWRRIPNSLCAATFAFGLAYAWHLGGLSELGSHLLHALIALVIGMGLFALGGIGGGDAKFYAAVAAWFGLKLGMLLFATVSLSGLVLLVIWFTARRLAGKPFRQNGKSAGLPYGVAIAAGGLIVLLWQ</sequence>
<evidence type="ECO:0000256" key="6">
    <source>
        <dbReference type="SAM" id="Phobius"/>
    </source>
</evidence>
<dbReference type="EMBL" id="JARYGZ010000001">
    <property type="protein sequence ID" value="MDH7637321.1"/>
    <property type="molecule type" value="Genomic_DNA"/>
</dbReference>
<evidence type="ECO:0000256" key="4">
    <source>
        <dbReference type="ARBA" id="ARBA00022989"/>
    </source>
</evidence>
<feature type="transmembrane region" description="Helical" evidence="6">
    <location>
        <begin position="85"/>
        <end position="115"/>
    </location>
</feature>
<feature type="transmembrane region" description="Helical" evidence="6">
    <location>
        <begin position="59"/>
        <end position="79"/>
    </location>
</feature>
<keyword evidence="4 6" id="KW-1133">Transmembrane helix</keyword>
<evidence type="ECO:0000256" key="3">
    <source>
        <dbReference type="ARBA" id="ARBA00022692"/>
    </source>
</evidence>
<dbReference type="EC" id="3.4.23.43" evidence="8"/>
<reference evidence="8" key="1">
    <citation type="submission" date="2023-04" db="EMBL/GenBank/DDBJ databases">
        <title>Sphingomonas sp. MAHUQ-71 isolated from rice field.</title>
        <authorList>
            <person name="Huq M.A."/>
        </authorList>
    </citation>
    <scope>NUCLEOTIDE SEQUENCE</scope>
    <source>
        <strain evidence="8">MAHUQ-71</strain>
    </source>
</reference>
<dbReference type="Pfam" id="PF01478">
    <property type="entry name" value="Peptidase_A24"/>
    <property type="match status" value="1"/>
</dbReference>
<evidence type="ECO:0000313" key="9">
    <source>
        <dbReference type="Proteomes" id="UP001160625"/>
    </source>
</evidence>
<keyword evidence="8" id="KW-0378">Hydrolase</keyword>
<dbReference type="PANTHER" id="PTHR36506">
    <property type="entry name" value="PREFLAGELLIN PEPTIDASE"/>
    <property type="match status" value="1"/>
</dbReference>
<feature type="transmembrane region" description="Helical" evidence="6">
    <location>
        <begin position="30"/>
        <end position="47"/>
    </location>
</feature>
<dbReference type="Gene3D" id="1.20.120.1220">
    <property type="match status" value="1"/>
</dbReference>
<proteinExistence type="predicted"/>
<dbReference type="InterPro" id="IPR052218">
    <property type="entry name" value="Preflagellin_Peptidase"/>
</dbReference>
<evidence type="ECO:0000256" key="2">
    <source>
        <dbReference type="ARBA" id="ARBA00022475"/>
    </source>
</evidence>
<evidence type="ECO:0000256" key="1">
    <source>
        <dbReference type="ARBA" id="ARBA00004651"/>
    </source>
</evidence>
<keyword evidence="3 6" id="KW-0812">Transmembrane</keyword>
<keyword evidence="5 6" id="KW-0472">Membrane</keyword>
<keyword evidence="9" id="KW-1185">Reference proteome</keyword>
<protein>
    <submittedName>
        <fullName evidence="8">Prepilin peptidase</fullName>
        <ecNumber evidence="8">3.4.23.43</ecNumber>
    </submittedName>
</protein>
<evidence type="ECO:0000256" key="5">
    <source>
        <dbReference type="ARBA" id="ARBA00023136"/>
    </source>
</evidence>
<feature type="transmembrane region" description="Helical" evidence="6">
    <location>
        <begin position="135"/>
        <end position="152"/>
    </location>
</feature>
<feature type="domain" description="Prepilin type IV endopeptidase peptidase" evidence="7">
    <location>
        <begin position="12"/>
        <end position="113"/>
    </location>
</feature>